<dbReference type="AlphaFoldDB" id="A0A1Q1G0S1"/>
<evidence type="ECO:0000313" key="1">
    <source>
        <dbReference type="EMBL" id="RPF58237.1"/>
    </source>
</evidence>
<organism evidence="1 2">
    <name type="scientific">Abyssicoccus albus</name>
    <dbReference type="NCBI Taxonomy" id="1817405"/>
    <lineage>
        <taxon>Bacteria</taxon>
        <taxon>Bacillati</taxon>
        <taxon>Bacillota</taxon>
        <taxon>Bacilli</taxon>
        <taxon>Bacillales</taxon>
        <taxon>Abyssicoccaceae</taxon>
    </lineage>
</organism>
<evidence type="ECO:0000313" key="2">
    <source>
        <dbReference type="Proteomes" id="UP000277108"/>
    </source>
</evidence>
<dbReference type="Pfam" id="PF14036">
    <property type="entry name" value="YlaH"/>
    <property type="match status" value="1"/>
</dbReference>
<dbReference type="EMBL" id="RKRK01000002">
    <property type="protein sequence ID" value="RPF58237.1"/>
    <property type="molecule type" value="Genomic_DNA"/>
</dbReference>
<accession>A0A1Q1G0S1</accession>
<dbReference type="STRING" id="1849491.BVH56_02965"/>
<accession>A0A3N5BKJ1</accession>
<comment type="caution">
    <text evidence="1">The sequence shown here is derived from an EMBL/GenBank/DDBJ whole genome shotgun (WGS) entry which is preliminary data.</text>
</comment>
<gene>
    <name evidence="1" type="ORF">EDD62_0881</name>
</gene>
<protein>
    <submittedName>
        <fullName evidence="1">YlaH-like protein</fullName>
    </submittedName>
</protein>
<dbReference type="Proteomes" id="UP000277108">
    <property type="component" value="Unassembled WGS sequence"/>
</dbReference>
<reference evidence="1 2" key="1">
    <citation type="submission" date="2018-11" db="EMBL/GenBank/DDBJ databases">
        <title>Genomic Encyclopedia of Type Strains, Phase IV (KMG-IV): sequencing the most valuable type-strain genomes for metagenomic binning, comparative biology and taxonomic classification.</title>
        <authorList>
            <person name="Goeker M."/>
        </authorList>
    </citation>
    <scope>NUCLEOTIDE SEQUENCE [LARGE SCALE GENOMIC DNA]</scope>
    <source>
        <strain evidence="1 2">DSM 29158</strain>
    </source>
</reference>
<proteinExistence type="predicted"/>
<dbReference type="OrthoDB" id="2680377at2"/>
<dbReference type="InterPro" id="IPR025620">
    <property type="entry name" value="YlaH"/>
</dbReference>
<name>A0A1Q1G0S1_9BACL</name>
<keyword evidence="2" id="KW-1185">Reference proteome</keyword>
<sequence length="111" mass="12890">MLYVTKGVSLDAIERLSFFAKLYQVDKQPDTGMWLLFITIFILCVITYNLGFARKIKWWQNIIIYVIMFFGCTLLTFLGAFLPVAESLIVTAIILGLYRYRLHKERKAGNV</sequence>
<dbReference type="RefSeq" id="WP_077140033.1">
    <property type="nucleotide sequence ID" value="NZ_CBCSGK010000003.1"/>
</dbReference>